<dbReference type="OrthoDB" id="304381at2157"/>
<comment type="subcellular location">
    <subcellularLocation>
        <location evidence="1">Cell envelope</location>
    </subcellularLocation>
</comment>
<name>A0A0P7HVM9_9EURY</name>
<proteinExistence type="predicted"/>
<keyword evidence="2" id="KW-0813">Transport</keyword>
<gene>
    <name evidence="5" type="ORF">SY89_01712</name>
</gene>
<dbReference type="EMBL" id="LGUC01000001">
    <property type="protein sequence ID" value="KPN30970.1"/>
    <property type="molecule type" value="Genomic_DNA"/>
</dbReference>
<dbReference type="PATRIC" id="fig|699431.3.peg.1752"/>
<dbReference type="Gene3D" id="3.40.50.1980">
    <property type="entry name" value="Nitrogenase molybdenum iron protein domain"/>
    <property type="match status" value="2"/>
</dbReference>
<comment type="caution">
    <text evidence="5">The sequence shown here is derived from an EMBL/GenBank/DDBJ whole genome shotgun (WGS) entry which is preliminary data.</text>
</comment>
<accession>A0A0P7HVM9</accession>
<dbReference type="Pfam" id="PF01497">
    <property type="entry name" value="Peripla_BP_2"/>
    <property type="match status" value="1"/>
</dbReference>
<evidence type="ECO:0000256" key="2">
    <source>
        <dbReference type="ARBA" id="ARBA00022448"/>
    </source>
</evidence>
<reference evidence="6" key="1">
    <citation type="submission" date="2013-11" db="EMBL/GenBank/DDBJ databases">
        <authorList>
            <person name="Hoang H.T."/>
            <person name="Killian M.L."/>
            <person name="Madson D.M."/>
            <person name="Arruda P.H.E."/>
            <person name="Sun D."/>
            <person name="Schwartz K.J."/>
            <person name="Yoon K."/>
        </authorList>
    </citation>
    <scope>NUCLEOTIDE SEQUENCE [LARGE SCALE GENOMIC DNA]</scope>
    <source>
        <strain evidence="6">CDK2</strain>
    </source>
</reference>
<evidence type="ECO:0000313" key="6">
    <source>
        <dbReference type="Proteomes" id="UP000050535"/>
    </source>
</evidence>
<dbReference type="PROSITE" id="PS51257">
    <property type="entry name" value="PROKAR_LIPOPROTEIN"/>
    <property type="match status" value="1"/>
</dbReference>
<dbReference type="STRING" id="699431.SY89_01712"/>
<keyword evidence="3" id="KW-0732">Signal</keyword>
<dbReference type="InterPro" id="IPR006311">
    <property type="entry name" value="TAT_signal"/>
</dbReference>
<evidence type="ECO:0000256" key="1">
    <source>
        <dbReference type="ARBA" id="ARBA00004196"/>
    </source>
</evidence>
<protein>
    <submittedName>
        <fullName evidence="5">ABC-type Fe3+-citrate transport system, periplasmic component</fullName>
    </submittedName>
</protein>
<dbReference type="InterPro" id="IPR002491">
    <property type="entry name" value="ABC_transptr_periplasmic_BD"/>
</dbReference>
<dbReference type="PANTHER" id="PTHR30532:SF1">
    <property type="entry name" value="IRON(3+)-HYDROXAMATE-BINDING PROTEIN FHUD"/>
    <property type="match status" value="1"/>
</dbReference>
<dbReference type="Proteomes" id="UP000050535">
    <property type="component" value="Unassembled WGS sequence"/>
</dbReference>
<organism evidence="5 6">
    <name type="scientific">Halolamina pelagica</name>
    <dbReference type="NCBI Taxonomy" id="699431"/>
    <lineage>
        <taxon>Archaea</taxon>
        <taxon>Methanobacteriati</taxon>
        <taxon>Methanobacteriota</taxon>
        <taxon>Stenosarchaea group</taxon>
        <taxon>Halobacteria</taxon>
        <taxon>Halobacteriales</taxon>
        <taxon>Haloferacaceae</taxon>
    </lineage>
</organism>
<keyword evidence="6" id="KW-1185">Reference proteome</keyword>
<evidence type="ECO:0000256" key="3">
    <source>
        <dbReference type="ARBA" id="ARBA00022729"/>
    </source>
</evidence>
<sequence>MTHDRRRFLGLTGAALAGGLAGCAGGDGTPTESATATDGGTAAPTDTSYTVSMAPAGDVTLDTVPESVAHYFPDYGDMAVALGHGDSINSMGLPSRYHTGHYDELDGVSVDKESMTALVGDAGISKEVFYELESDLHMIDPQWLIHNGAFKLAEEDITEISEGVAPFFGNAIFRRTDKWHDYRYYTLYEAFEKVATVYGETETFESLQSFHDEYIAEVQTNLPSADSRPNALLCFGASNEPEEFYPYRLTDKGSNKKAFRDLGIGDALSDTGIEGLSESERGTIDYETMLEVDPDSILLRGHEGKSREEFENTVLEFMKNDDVASELTAVQNDMVFRGGPIYPGPLHHLFLVERFATGYFPESFSGELFDRDELASIITE</sequence>
<evidence type="ECO:0000259" key="4">
    <source>
        <dbReference type="Pfam" id="PF01497"/>
    </source>
</evidence>
<dbReference type="InterPro" id="IPR051313">
    <property type="entry name" value="Bact_iron-sidero_bind"/>
</dbReference>
<evidence type="ECO:0000313" key="5">
    <source>
        <dbReference type="EMBL" id="KPN30970.1"/>
    </source>
</evidence>
<dbReference type="SUPFAM" id="SSF53807">
    <property type="entry name" value="Helical backbone' metal receptor"/>
    <property type="match status" value="1"/>
</dbReference>
<dbReference type="AlphaFoldDB" id="A0A0P7HVM9"/>
<dbReference type="PROSITE" id="PS51318">
    <property type="entry name" value="TAT"/>
    <property type="match status" value="1"/>
</dbReference>
<feature type="domain" description="Fe/B12 periplasmic-binding" evidence="4">
    <location>
        <begin position="69"/>
        <end position="340"/>
    </location>
</feature>
<dbReference type="PANTHER" id="PTHR30532">
    <property type="entry name" value="IRON III DICITRATE-BINDING PERIPLASMIC PROTEIN"/>
    <property type="match status" value="1"/>
</dbReference>